<dbReference type="PANTHER" id="PTHR34387">
    <property type="entry name" value="SLR1258 PROTEIN"/>
    <property type="match status" value="1"/>
</dbReference>
<dbReference type="OrthoDB" id="5985609at2"/>
<evidence type="ECO:0008006" key="4">
    <source>
        <dbReference type="Google" id="ProtNLM"/>
    </source>
</evidence>
<accession>A0A1Y0CVA5</accession>
<gene>
    <name evidence="2" type="ORF">CBP12_01265</name>
</gene>
<evidence type="ECO:0000313" key="3">
    <source>
        <dbReference type="Proteomes" id="UP000243793"/>
    </source>
</evidence>
<dbReference type="Proteomes" id="UP000243793">
    <property type="component" value="Chromosome"/>
</dbReference>
<dbReference type="GO" id="GO:0006974">
    <property type="term" value="P:DNA damage response"/>
    <property type="evidence" value="ECO:0007669"/>
    <property type="project" value="TreeGrafter"/>
</dbReference>
<protein>
    <recommendedName>
        <fullName evidence="4">Oxidative stress defense protein</fullName>
    </recommendedName>
</protein>
<evidence type="ECO:0000313" key="2">
    <source>
        <dbReference type="EMBL" id="ART78944.1"/>
    </source>
</evidence>
<evidence type="ECO:0000256" key="1">
    <source>
        <dbReference type="SAM" id="SignalP"/>
    </source>
</evidence>
<proteinExistence type="predicted"/>
<dbReference type="InterPro" id="IPR052022">
    <property type="entry name" value="26kDa_periplasmic_antigen"/>
</dbReference>
<sequence>MRIITVSSLLVPLLFSSSVWALALPDKPHLVIQGQSEIKVAPDMATIRLMVTALKPEALAAKEEVDTKVAALFSQLAALGLTKKDIDSASVITRPEYQYNKDQESPTLVGYHGERHITLRLYDLDKLSATLNTVLEQGIQNIQQVSYDSQQASELQKQARSAAVMNARTQAEELADAAQRKLGEVYSIDYQPQRLSSPRPYGLMNAKMADSEQRDASYVQNDIEFSDQVQMVFLLN</sequence>
<name>A0A1Y0CVA5_9GAMM</name>
<dbReference type="RefSeq" id="WP_086962205.1">
    <property type="nucleotide sequence ID" value="NZ_CP021376.1"/>
</dbReference>
<dbReference type="AlphaFoldDB" id="A0A1Y0CVA5"/>
<dbReference type="Gene3D" id="3.30.110.170">
    <property type="entry name" value="Protein of unknown function (DUF541), domain 1"/>
    <property type="match status" value="1"/>
</dbReference>
<keyword evidence="1" id="KW-0732">Signal</keyword>
<dbReference type="PANTHER" id="PTHR34387:SF1">
    <property type="entry name" value="PERIPLASMIC IMMUNOGENIC PROTEIN"/>
    <property type="match status" value="1"/>
</dbReference>
<feature type="chain" id="PRO_5012101146" description="Oxidative stress defense protein" evidence="1">
    <location>
        <begin position="22"/>
        <end position="236"/>
    </location>
</feature>
<dbReference type="InterPro" id="IPR007497">
    <property type="entry name" value="SIMPL/DUF541"/>
</dbReference>
<feature type="signal peptide" evidence="1">
    <location>
        <begin position="1"/>
        <end position="21"/>
    </location>
</feature>
<dbReference type="EMBL" id="CP021376">
    <property type="protein sequence ID" value="ART78944.1"/>
    <property type="molecule type" value="Genomic_DNA"/>
</dbReference>
<organism evidence="2 3">
    <name type="scientific">Oceanisphaera avium</name>
    <dbReference type="NCBI Taxonomy" id="1903694"/>
    <lineage>
        <taxon>Bacteria</taxon>
        <taxon>Pseudomonadati</taxon>
        <taxon>Pseudomonadota</taxon>
        <taxon>Gammaproteobacteria</taxon>
        <taxon>Aeromonadales</taxon>
        <taxon>Aeromonadaceae</taxon>
        <taxon>Oceanisphaera</taxon>
    </lineage>
</organism>
<dbReference type="Pfam" id="PF04402">
    <property type="entry name" value="SIMPL"/>
    <property type="match status" value="1"/>
</dbReference>
<dbReference type="Gene3D" id="3.30.70.2970">
    <property type="entry name" value="Protein of unknown function (DUF541), domain 2"/>
    <property type="match status" value="1"/>
</dbReference>
<keyword evidence="3" id="KW-1185">Reference proteome</keyword>
<reference evidence="3" key="1">
    <citation type="submission" date="2017-05" db="EMBL/GenBank/DDBJ databases">
        <authorList>
            <person name="Sung H."/>
        </authorList>
    </citation>
    <scope>NUCLEOTIDE SEQUENCE [LARGE SCALE GENOMIC DNA]</scope>
    <source>
        <strain evidence="3">AMac2203</strain>
    </source>
</reference>
<dbReference type="KEGG" id="ocm:CBP12_01265"/>